<accession>A0A2P8FVS6</accession>
<dbReference type="AlphaFoldDB" id="A0A2P8FVS6"/>
<protein>
    <recommendedName>
        <fullName evidence="4">Fimbrillin-A associated anchor protein Mfa1/Mfa2</fullName>
    </recommendedName>
</protein>
<evidence type="ECO:0000313" key="2">
    <source>
        <dbReference type="EMBL" id="PSL25821.1"/>
    </source>
</evidence>
<keyword evidence="1" id="KW-0732">Signal</keyword>
<comment type="caution">
    <text evidence="2">The sequence shown here is derived from an EMBL/GenBank/DDBJ whole genome shotgun (WGS) entry which is preliminary data.</text>
</comment>
<evidence type="ECO:0008006" key="4">
    <source>
        <dbReference type="Google" id="ProtNLM"/>
    </source>
</evidence>
<reference evidence="2 3" key="1">
    <citation type="submission" date="2018-03" db="EMBL/GenBank/DDBJ databases">
        <title>Genomic Encyclopedia of Archaeal and Bacterial Type Strains, Phase II (KMG-II): from individual species to whole genera.</title>
        <authorList>
            <person name="Goeker M."/>
        </authorList>
    </citation>
    <scope>NUCLEOTIDE SEQUENCE [LARGE SCALE GENOMIC DNA]</scope>
    <source>
        <strain evidence="2 3">DSM 18107</strain>
    </source>
</reference>
<organism evidence="2 3">
    <name type="scientific">Chitinophaga ginsengisoli</name>
    <dbReference type="NCBI Taxonomy" id="363837"/>
    <lineage>
        <taxon>Bacteria</taxon>
        <taxon>Pseudomonadati</taxon>
        <taxon>Bacteroidota</taxon>
        <taxon>Chitinophagia</taxon>
        <taxon>Chitinophagales</taxon>
        <taxon>Chitinophagaceae</taxon>
        <taxon>Chitinophaga</taxon>
    </lineage>
</organism>
<gene>
    <name evidence="2" type="ORF">CLV42_11226</name>
</gene>
<feature type="chain" id="PRO_5015197526" description="Fimbrillin-A associated anchor protein Mfa1/Mfa2" evidence="1">
    <location>
        <begin position="21"/>
        <end position="330"/>
    </location>
</feature>
<dbReference type="Proteomes" id="UP000240978">
    <property type="component" value="Unassembled WGS sequence"/>
</dbReference>
<dbReference type="RefSeq" id="WP_106604447.1">
    <property type="nucleotide sequence ID" value="NZ_PYGK01000012.1"/>
</dbReference>
<sequence length="330" mass="36340">MKCRPALIVCCLATTIISYSCNKAALDQAPVQPAPLPAGKKIVSVVLGGELKTSESTLPGGRQLHNYVLAKTLRDSTIYAIDVRTPDLTPYASGIFNNPDNIKIELPTDSSFIITAAAFKRGTGFGLYYTLADGYGQIFDKPLYRSLQNKMRPATNVNFLADLTRTALFGEDTVSITSAFFPEMDTYIGTANVKADTSQLLTLPLKRAVFGIRFNAINFTDGKLIVAYENSMRTQTFTPEDISSSLRIYTADDFRRGDLVTSWERILFVLKWQRADGTVITLGEKELLPPARNHMVTVNVTLPTTINTVNNGLNITLTDTDWTSSETINL</sequence>
<dbReference type="EMBL" id="PYGK01000012">
    <property type="protein sequence ID" value="PSL25821.1"/>
    <property type="molecule type" value="Genomic_DNA"/>
</dbReference>
<name>A0A2P8FVS6_9BACT</name>
<keyword evidence="3" id="KW-1185">Reference proteome</keyword>
<dbReference type="OrthoDB" id="670036at2"/>
<dbReference type="PROSITE" id="PS51257">
    <property type="entry name" value="PROKAR_LIPOPROTEIN"/>
    <property type="match status" value="1"/>
</dbReference>
<feature type="signal peptide" evidence="1">
    <location>
        <begin position="1"/>
        <end position="20"/>
    </location>
</feature>
<proteinExistence type="predicted"/>
<evidence type="ECO:0000313" key="3">
    <source>
        <dbReference type="Proteomes" id="UP000240978"/>
    </source>
</evidence>
<evidence type="ECO:0000256" key="1">
    <source>
        <dbReference type="SAM" id="SignalP"/>
    </source>
</evidence>